<comment type="caution">
    <text evidence="2">Lacks conserved residue(s) required for the propagation of feature annotation.</text>
</comment>
<keyword evidence="5" id="KW-1185">Reference proteome</keyword>
<dbReference type="AlphaFoldDB" id="A0A915DZ93"/>
<dbReference type="PROSITE" id="PS01180">
    <property type="entry name" value="CUB"/>
    <property type="match status" value="1"/>
</dbReference>
<keyword evidence="3" id="KW-0472">Membrane</keyword>
<dbReference type="WBParaSite" id="jg25259">
    <property type="protein sequence ID" value="jg25259"/>
    <property type="gene ID" value="jg25259"/>
</dbReference>
<protein>
    <submittedName>
        <fullName evidence="6">CUB domain-containing protein</fullName>
    </submittedName>
</protein>
<dbReference type="InterPro" id="IPR000859">
    <property type="entry name" value="CUB_dom"/>
</dbReference>
<dbReference type="Gene3D" id="2.60.120.290">
    <property type="entry name" value="Spermadhesin, CUB domain"/>
    <property type="match status" value="1"/>
</dbReference>
<evidence type="ECO:0000256" key="3">
    <source>
        <dbReference type="SAM" id="Phobius"/>
    </source>
</evidence>
<keyword evidence="1" id="KW-1015">Disulfide bond</keyword>
<dbReference type="InterPro" id="IPR035914">
    <property type="entry name" value="Sperma_CUB_dom_sf"/>
</dbReference>
<organism evidence="5 6">
    <name type="scientific">Ditylenchus dipsaci</name>
    <dbReference type="NCBI Taxonomy" id="166011"/>
    <lineage>
        <taxon>Eukaryota</taxon>
        <taxon>Metazoa</taxon>
        <taxon>Ecdysozoa</taxon>
        <taxon>Nematoda</taxon>
        <taxon>Chromadorea</taxon>
        <taxon>Rhabditida</taxon>
        <taxon>Tylenchina</taxon>
        <taxon>Tylenchomorpha</taxon>
        <taxon>Sphaerularioidea</taxon>
        <taxon>Anguinidae</taxon>
        <taxon>Anguininae</taxon>
        <taxon>Ditylenchus</taxon>
    </lineage>
</organism>
<feature type="domain" description="CUB" evidence="4">
    <location>
        <begin position="99"/>
        <end position="218"/>
    </location>
</feature>
<evidence type="ECO:0000256" key="2">
    <source>
        <dbReference type="PROSITE-ProRule" id="PRU00059"/>
    </source>
</evidence>
<dbReference type="Proteomes" id="UP000887574">
    <property type="component" value="Unplaced"/>
</dbReference>
<keyword evidence="3" id="KW-1133">Transmembrane helix</keyword>
<dbReference type="CDD" id="cd00041">
    <property type="entry name" value="CUB"/>
    <property type="match status" value="1"/>
</dbReference>
<evidence type="ECO:0000256" key="1">
    <source>
        <dbReference type="ARBA" id="ARBA00023157"/>
    </source>
</evidence>
<proteinExistence type="predicted"/>
<evidence type="ECO:0000313" key="6">
    <source>
        <dbReference type="WBParaSite" id="jg25259"/>
    </source>
</evidence>
<dbReference type="SMART" id="SM00042">
    <property type="entry name" value="CUB"/>
    <property type="match status" value="1"/>
</dbReference>
<accession>A0A915DZ93</accession>
<reference evidence="6" key="1">
    <citation type="submission" date="2022-11" db="UniProtKB">
        <authorList>
            <consortium name="WormBaseParasite"/>
        </authorList>
    </citation>
    <scope>IDENTIFICATION</scope>
</reference>
<name>A0A915DZ93_9BILA</name>
<evidence type="ECO:0000259" key="4">
    <source>
        <dbReference type="PROSITE" id="PS01180"/>
    </source>
</evidence>
<keyword evidence="3" id="KW-0812">Transmembrane</keyword>
<dbReference type="SUPFAM" id="SSF49854">
    <property type="entry name" value="Spermadhesin, CUB domain"/>
    <property type="match status" value="1"/>
</dbReference>
<sequence>MCAKRRAPVNHQIFVHCIRPEFVSSLFSLEYSRFAQASLQVRRPSSSSLPTKPCDKPCFNGGSCLDGNCACPAGKFDQSPLATFNLPFFRLDRPQCDSCFGRIAISTKKNTSSKGYLTDGPLNYSASAKCVWIIEGDDEGPLLLRLEEFFTECCWDHLLIYDGDNVFNNLIAAFSGNLPAGTQLVAKSGKAIVYFISDLAFNLPVLMCLMFTELVLMIAAVMACAKRENVFVKTKVSVE</sequence>
<dbReference type="Pfam" id="PF00431">
    <property type="entry name" value="CUB"/>
    <property type="match status" value="1"/>
</dbReference>
<evidence type="ECO:0000313" key="5">
    <source>
        <dbReference type="Proteomes" id="UP000887574"/>
    </source>
</evidence>
<feature type="transmembrane region" description="Helical" evidence="3">
    <location>
        <begin position="203"/>
        <end position="225"/>
    </location>
</feature>